<dbReference type="OrthoDB" id="5288100at2"/>
<dbReference type="Pfam" id="PF04244">
    <property type="entry name" value="DPRP"/>
    <property type="match status" value="1"/>
</dbReference>
<dbReference type="AlphaFoldDB" id="A0A1E5BDY3"/>
<dbReference type="InterPro" id="IPR052551">
    <property type="entry name" value="UV-DNA_repair_photolyase"/>
</dbReference>
<dbReference type="PANTHER" id="PTHR38657">
    <property type="entry name" value="SLR1343 PROTEIN"/>
    <property type="match status" value="1"/>
</dbReference>
<dbReference type="SUPFAM" id="SSF48173">
    <property type="entry name" value="Cryptochrome/photolyase FAD-binding domain"/>
    <property type="match status" value="1"/>
</dbReference>
<dbReference type="Gene3D" id="1.10.579.10">
    <property type="entry name" value="DNA Cyclobutane Dipyrimidine Photolyase, subunit A, domain 3"/>
    <property type="match status" value="1"/>
</dbReference>
<comment type="caution">
    <text evidence="1">The sequence shown here is derived from an EMBL/GenBank/DDBJ whole genome shotgun (WGS) entry which is preliminary data.</text>
</comment>
<evidence type="ECO:0000313" key="2">
    <source>
        <dbReference type="Proteomes" id="UP000094741"/>
    </source>
</evidence>
<name>A0A1E5BDY3_9VIBR</name>
<gene>
    <name evidence="1" type="ORF">A1QO_09760</name>
</gene>
<dbReference type="InterPro" id="IPR014729">
    <property type="entry name" value="Rossmann-like_a/b/a_fold"/>
</dbReference>
<evidence type="ECO:0000313" key="1">
    <source>
        <dbReference type="EMBL" id="OEE33614.1"/>
    </source>
</evidence>
<protein>
    <submittedName>
        <fullName evidence="1">Deoxyribodipyrimidine photolyase</fullName>
    </submittedName>
</protein>
<dbReference type="eggNOG" id="COG3046">
    <property type="taxonomic scope" value="Bacteria"/>
</dbReference>
<keyword evidence="1" id="KW-0456">Lyase</keyword>
<dbReference type="GO" id="GO:0016829">
    <property type="term" value="F:lyase activity"/>
    <property type="evidence" value="ECO:0007669"/>
    <property type="project" value="UniProtKB-KW"/>
</dbReference>
<dbReference type="InterPro" id="IPR007357">
    <property type="entry name" value="PhrB-like"/>
</dbReference>
<reference evidence="1 2" key="1">
    <citation type="journal article" date="2012" name="Science">
        <title>Ecological populations of bacteria act as socially cohesive units of antibiotic production and resistance.</title>
        <authorList>
            <person name="Cordero O.X."/>
            <person name="Wildschutte H."/>
            <person name="Kirkup B."/>
            <person name="Proehl S."/>
            <person name="Ngo L."/>
            <person name="Hussain F."/>
            <person name="Le Roux F."/>
            <person name="Mincer T."/>
            <person name="Polz M.F."/>
        </authorList>
    </citation>
    <scope>NUCLEOTIDE SEQUENCE [LARGE SCALE GENOMIC DNA]</scope>
    <source>
        <strain evidence="1 2">ZF-129</strain>
    </source>
</reference>
<organism evidence="1 2">
    <name type="scientific">Vibrio genomosp. F10 str. ZF-129</name>
    <dbReference type="NCBI Taxonomy" id="1187848"/>
    <lineage>
        <taxon>Bacteria</taxon>
        <taxon>Pseudomonadati</taxon>
        <taxon>Pseudomonadota</taxon>
        <taxon>Gammaproteobacteria</taxon>
        <taxon>Vibrionales</taxon>
        <taxon>Vibrionaceae</taxon>
        <taxon>Vibrio</taxon>
    </lineage>
</organism>
<dbReference type="Gene3D" id="1.25.40.80">
    <property type="match status" value="1"/>
</dbReference>
<accession>A0A1E5BDY3</accession>
<dbReference type="RefSeq" id="WP_017035932.1">
    <property type="nucleotide sequence ID" value="NZ_AJYQ02000102.1"/>
</dbReference>
<dbReference type="PANTHER" id="PTHR38657:SF1">
    <property type="entry name" value="SLR1343 PROTEIN"/>
    <property type="match status" value="1"/>
</dbReference>
<dbReference type="InterPro" id="IPR036134">
    <property type="entry name" value="Crypto/Photolyase_FAD-like_sf"/>
</dbReference>
<sequence>MQFDSIRLVLGDQLNSEHSWFSQVDETVLYIIAELKQESQYVTHHIQKVCAFFSAMAHFSQERQREGHQVLSLTLDDTHRFSDLSEMITHYVNEVGATQFDYQRPDEYRLQQQLASLDLNNVKVQCVDTEHFLLPFEEIPQQFTQGKHVMMEHFYRRMRKRFNILMEDGKPLGGKWNYDANNRNKLKASDLEKLPKPLLFRTHADPIVERLTRHHITTIGRLDGDLIWPVNRAQSLSLLANFCQVCLPNFGRFQDSMTEKHEAKWSLYHSRLSFSLNCKLLHPKEVIDAALKAFHFNAEIDIAQVEGFVRQILGWREYIRGVYWANMPGYPKKNALEARNQLPGYFWTGETKMACMRNAIEQSLDYAYAHHIQRLMVTGNFCLLTEVEPDQVDEWYLGIYVDAIEWVEMPNTRGMALFADGGIVGTKPYAASGSYINKMSDHCKGCHYDNKARSGDGSCPFNSLYWRFMDKHAKRLATNPRIKMIYRSWDNMDEAKRRDILHTADQYIENLENL</sequence>
<dbReference type="EMBL" id="AJYQ02000102">
    <property type="protein sequence ID" value="OEE33614.1"/>
    <property type="molecule type" value="Genomic_DNA"/>
</dbReference>
<dbReference type="Gene3D" id="1.10.10.1710">
    <property type="entry name" value="Deoxyribodipyrimidine photolyase-related"/>
    <property type="match status" value="1"/>
</dbReference>
<dbReference type="Gene3D" id="3.40.50.620">
    <property type="entry name" value="HUPs"/>
    <property type="match status" value="1"/>
</dbReference>
<proteinExistence type="predicted"/>
<dbReference type="STRING" id="1187848.A1QO_09760"/>
<dbReference type="Proteomes" id="UP000094741">
    <property type="component" value="Unassembled WGS sequence"/>
</dbReference>